<feature type="transmembrane region" description="Helical" evidence="1">
    <location>
        <begin position="516"/>
        <end position="537"/>
    </location>
</feature>
<reference evidence="2" key="1">
    <citation type="submission" date="2020-08" db="EMBL/GenBank/DDBJ databases">
        <title>Whole genome shotgun sequence of Polymorphospora rubra NBRC 101157.</title>
        <authorList>
            <person name="Komaki H."/>
            <person name="Tamura T."/>
        </authorList>
    </citation>
    <scope>NUCLEOTIDE SEQUENCE</scope>
    <source>
        <strain evidence="2">NBRC 101157</strain>
    </source>
</reference>
<evidence type="ECO:0000313" key="3">
    <source>
        <dbReference type="Proteomes" id="UP000680866"/>
    </source>
</evidence>
<name>A0A810N554_9ACTN</name>
<keyword evidence="1" id="KW-1133">Transmembrane helix</keyword>
<feature type="transmembrane region" description="Helical" evidence="1">
    <location>
        <begin position="445"/>
        <end position="466"/>
    </location>
</feature>
<dbReference type="Proteomes" id="UP000680866">
    <property type="component" value="Chromosome"/>
</dbReference>
<evidence type="ECO:0000256" key="1">
    <source>
        <dbReference type="SAM" id="Phobius"/>
    </source>
</evidence>
<feature type="transmembrane region" description="Helical" evidence="1">
    <location>
        <begin position="126"/>
        <end position="153"/>
    </location>
</feature>
<accession>A0A810N554</accession>
<dbReference type="RefSeq" id="WP_212817750.1">
    <property type="nucleotide sequence ID" value="NZ_AP023359.1"/>
</dbReference>
<feature type="transmembrane region" description="Helical" evidence="1">
    <location>
        <begin position="304"/>
        <end position="322"/>
    </location>
</feature>
<feature type="transmembrane region" description="Helical" evidence="1">
    <location>
        <begin position="159"/>
        <end position="180"/>
    </location>
</feature>
<keyword evidence="1" id="KW-0472">Membrane</keyword>
<protein>
    <submittedName>
        <fullName evidence="2">Exporter of polyketide antibiotics</fullName>
    </submittedName>
</protein>
<feature type="transmembrane region" description="Helical" evidence="1">
    <location>
        <begin position="245"/>
        <end position="266"/>
    </location>
</feature>
<feature type="transmembrane region" description="Helical" evidence="1">
    <location>
        <begin position="192"/>
        <end position="213"/>
    </location>
</feature>
<evidence type="ECO:0000313" key="2">
    <source>
        <dbReference type="EMBL" id="BCJ68526.1"/>
    </source>
</evidence>
<feature type="transmembrane region" description="Helical" evidence="1">
    <location>
        <begin position="351"/>
        <end position="373"/>
    </location>
</feature>
<gene>
    <name evidence="2" type="ORF">Prubr_55470</name>
</gene>
<organism evidence="2 3">
    <name type="scientific">Polymorphospora rubra</name>
    <dbReference type="NCBI Taxonomy" id="338584"/>
    <lineage>
        <taxon>Bacteria</taxon>
        <taxon>Bacillati</taxon>
        <taxon>Actinomycetota</taxon>
        <taxon>Actinomycetes</taxon>
        <taxon>Micromonosporales</taxon>
        <taxon>Micromonosporaceae</taxon>
        <taxon>Polymorphospora</taxon>
    </lineage>
</organism>
<dbReference type="EMBL" id="AP023359">
    <property type="protein sequence ID" value="BCJ68526.1"/>
    <property type="molecule type" value="Genomic_DNA"/>
</dbReference>
<sequence length="544" mass="53528">MSALTGTGRLARLALRRDRIVLPVWIVGVPAVGLAVAASVADLYGGEADRLVYAGTTAVSVVARAFNGPTSGASLGAVVVAETFTSLAVLVALMTTFTVVRHTRQNEETGRFELTGSAMVGRHAPLAAALGVAVGADLLIGAGVAAALVGIGLPVTGALAYGTAIAGVGAAFAAVAAVTAQVFSTSRAANSAAAVAVGVAFGLRAVGDALGTVDAGGLRVTSAWPSWLSPLGWANQVRPFDADHWAVLALPAVFSVVAVAVAAVLVERRDAGTGLVAPRPGPARAGAELRSAAGLAWRLHRGGLLGWAIGLAVLGVAMGAVADEVDALVGDNAGLADAIAQLGGAGGLVDAFLATIMSIVALMVAGYAVQAVLRAHAEESAGRLEAVAAGAVSRSRWLAGHLVCAAGGVLLLLALTGATVGFAYGATVADTAGIAGETARMTGAALAQAPAVFVLAGAVVAVFGLLPRWSAAVAWAALALCALAGQFGAVLDLPTAVVNASPFSHVPAVPADDVTAGPLLALLAVAAGLLAVGMVAFRRRDLAL</sequence>
<feature type="transmembrane region" description="Helical" evidence="1">
    <location>
        <begin position="20"/>
        <end position="41"/>
    </location>
</feature>
<feature type="transmembrane region" description="Helical" evidence="1">
    <location>
        <begin position="473"/>
        <end position="496"/>
    </location>
</feature>
<proteinExistence type="predicted"/>
<keyword evidence="3" id="KW-1185">Reference proteome</keyword>
<dbReference type="KEGG" id="pry:Prubr_55470"/>
<keyword evidence="1" id="KW-0812">Transmembrane</keyword>
<dbReference type="AlphaFoldDB" id="A0A810N554"/>
<feature type="transmembrane region" description="Helical" evidence="1">
    <location>
        <begin position="75"/>
        <end position="100"/>
    </location>
</feature>
<feature type="transmembrane region" description="Helical" evidence="1">
    <location>
        <begin position="402"/>
        <end position="425"/>
    </location>
</feature>